<gene>
    <name evidence="2" type="ORF">C1N32_05440</name>
</gene>
<dbReference type="AlphaFoldDB" id="A0A2J8I4T8"/>
<dbReference type="RefSeq" id="WP_102965625.1">
    <property type="nucleotide sequence ID" value="NZ_POSK01000003.1"/>
</dbReference>
<comment type="caution">
    <text evidence="2">The sequence shown here is derived from an EMBL/GenBank/DDBJ whole genome shotgun (WGS) entry which is preliminary data.</text>
</comment>
<protein>
    <recommendedName>
        <fullName evidence="4">Lipoprotein</fullName>
    </recommendedName>
</protein>
<reference evidence="2 3" key="1">
    <citation type="submission" date="2018-01" db="EMBL/GenBank/DDBJ databases">
        <title>Draft genome sequences of six Vibrio diazotrophicus strains isolated from deep-sea sediments of the Baltic Sea.</title>
        <authorList>
            <person name="Castillo D."/>
            <person name="Vandieken V."/>
            <person name="Chiang O."/>
            <person name="Middelboe M."/>
        </authorList>
    </citation>
    <scope>NUCLEOTIDE SEQUENCE [LARGE SCALE GENOMIC DNA]</scope>
    <source>
        <strain evidence="2 3">60.27F</strain>
    </source>
</reference>
<evidence type="ECO:0000313" key="3">
    <source>
        <dbReference type="Proteomes" id="UP000236449"/>
    </source>
</evidence>
<organism evidence="2 3">
    <name type="scientific">Vibrio diazotrophicus</name>
    <dbReference type="NCBI Taxonomy" id="685"/>
    <lineage>
        <taxon>Bacteria</taxon>
        <taxon>Pseudomonadati</taxon>
        <taxon>Pseudomonadota</taxon>
        <taxon>Gammaproteobacteria</taxon>
        <taxon>Vibrionales</taxon>
        <taxon>Vibrionaceae</taxon>
        <taxon>Vibrio</taxon>
    </lineage>
</organism>
<dbReference type="Proteomes" id="UP000236449">
    <property type="component" value="Unassembled WGS sequence"/>
</dbReference>
<accession>A0A2J8I4T8</accession>
<feature type="chain" id="PRO_5014443578" description="Lipoprotein" evidence="1">
    <location>
        <begin position="28"/>
        <end position="161"/>
    </location>
</feature>
<evidence type="ECO:0008006" key="4">
    <source>
        <dbReference type="Google" id="ProtNLM"/>
    </source>
</evidence>
<dbReference type="EMBL" id="POSK01000003">
    <property type="protein sequence ID" value="PNI05546.1"/>
    <property type="molecule type" value="Genomic_DNA"/>
</dbReference>
<evidence type="ECO:0000313" key="2">
    <source>
        <dbReference type="EMBL" id="PNI05546.1"/>
    </source>
</evidence>
<feature type="signal peptide" evidence="1">
    <location>
        <begin position="1"/>
        <end position="27"/>
    </location>
</feature>
<name>A0A2J8I4T8_VIBDI</name>
<dbReference type="OrthoDB" id="5898842at2"/>
<evidence type="ECO:0000256" key="1">
    <source>
        <dbReference type="SAM" id="SignalP"/>
    </source>
</evidence>
<keyword evidence="1" id="KW-0732">Signal</keyword>
<proteinExistence type="predicted"/>
<sequence length="161" mass="18211">MNKVLLLCVLLLCGGCSQLSDYRIAHADDTNTTVIYELAESFEFDEELTQQPSNPVESFIKNVNHRYPQSQFVLSYVVNSPYLFEHILRVFKAAGIDSNRITIASSSEKLDKPFKLSAHYALVKDPECGSYNFLQREVYKFGCALEYNRAVSLSNPIGEGR</sequence>